<name>A0A7S1HXK7_9EUGL</name>
<gene>
    <name evidence="1" type="ORF">EGYM00392_LOCUS5217</name>
</gene>
<accession>A0A7S1HXK7</accession>
<sequence length="120" mass="12885">MHANITILRDTAVIIYVAFDQADYTVTYFYNSDTTISVNTLSEGGNLNGDKVADHCEINVQHVSAFAGTSASNLPGYCFLHTGAEVVVDIEASLEASLDMDFDKVEGATGLNSTQMRPST</sequence>
<dbReference type="EMBL" id="HBGA01013555">
    <property type="protein sequence ID" value="CAD8994162.1"/>
    <property type="molecule type" value="Transcribed_RNA"/>
</dbReference>
<protein>
    <submittedName>
        <fullName evidence="1">Uncharacterized protein</fullName>
    </submittedName>
</protein>
<organism evidence="1">
    <name type="scientific">Eutreptiella gymnastica</name>
    <dbReference type="NCBI Taxonomy" id="73025"/>
    <lineage>
        <taxon>Eukaryota</taxon>
        <taxon>Discoba</taxon>
        <taxon>Euglenozoa</taxon>
        <taxon>Euglenida</taxon>
        <taxon>Spirocuta</taxon>
        <taxon>Euglenophyceae</taxon>
        <taxon>Eutreptiales</taxon>
        <taxon>Eutreptiaceae</taxon>
        <taxon>Eutreptiella</taxon>
    </lineage>
</organism>
<proteinExistence type="predicted"/>
<evidence type="ECO:0000313" key="1">
    <source>
        <dbReference type="EMBL" id="CAD8994162.1"/>
    </source>
</evidence>
<reference evidence="1" key="1">
    <citation type="submission" date="2021-01" db="EMBL/GenBank/DDBJ databases">
        <authorList>
            <person name="Corre E."/>
            <person name="Pelletier E."/>
            <person name="Niang G."/>
            <person name="Scheremetjew M."/>
            <person name="Finn R."/>
            <person name="Kale V."/>
            <person name="Holt S."/>
            <person name="Cochrane G."/>
            <person name="Meng A."/>
            <person name="Brown T."/>
            <person name="Cohen L."/>
        </authorList>
    </citation>
    <scope>NUCLEOTIDE SEQUENCE</scope>
    <source>
        <strain evidence="1">NIES-381</strain>
    </source>
</reference>
<dbReference type="AlphaFoldDB" id="A0A7S1HXK7"/>